<evidence type="ECO:0000256" key="3">
    <source>
        <dbReference type="ARBA" id="ARBA00022553"/>
    </source>
</evidence>
<dbReference type="Gene3D" id="3.30.559.10">
    <property type="entry name" value="Chloramphenicol acetyltransferase-like domain"/>
    <property type="match status" value="4"/>
</dbReference>
<keyword evidence="7" id="KW-1185">Reference proteome</keyword>
<dbReference type="InterPro" id="IPR025110">
    <property type="entry name" value="AMP-bd_C"/>
</dbReference>
<keyword evidence="4" id="KW-0677">Repeat</keyword>
<dbReference type="CDD" id="cd02440">
    <property type="entry name" value="AdoMet_MTases"/>
    <property type="match status" value="1"/>
</dbReference>
<accession>A0ABQ2UI08</accession>
<dbReference type="CDD" id="cd12117">
    <property type="entry name" value="A_NRPS_Srf_like"/>
    <property type="match status" value="1"/>
</dbReference>
<dbReference type="Pfam" id="PF00668">
    <property type="entry name" value="Condensation"/>
    <property type="match status" value="4"/>
</dbReference>
<dbReference type="RefSeq" id="WP_189253881.1">
    <property type="nucleotide sequence ID" value="NZ_BMRE01000008.1"/>
</dbReference>
<name>A0ABQ2UI08_9PSEU</name>
<keyword evidence="2" id="KW-0596">Phosphopantetheine</keyword>
<evidence type="ECO:0000256" key="2">
    <source>
        <dbReference type="ARBA" id="ARBA00022450"/>
    </source>
</evidence>
<dbReference type="InterPro" id="IPR029063">
    <property type="entry name" value="SAM-dependent_MTases_sf"/>
</dbReference>
<dbReference type="Gene3D" id="3.30.559.30">
    <property type="entry name" value="Nonribosomal peptide synthetase, condensation domain"/>
    <property type="match status" value="4"/>
</dbReference>
<feature type="domain" description="Carrier" evidence="5">
    <location>
        <begin position="3299"/>
        <end position="3374"/>
    </location>
</feature>
<dbReference type="InterPro" id="IPR020845">
    <property type="entry name" value="AMP-binding_CS"/>
</dbReference>
<keyword evidence="3" id="KW-0597">Phosphoprotein</keyword>
<dbReference type="Gene3D" id="3.40.50.150">
    <property type="entry name" value="Vaccinia Virus protein VP39"/>
    <property type="match status" value="1"/>
</dbReference>
<dbReference type="Pfam" id="PF13193">
    <property type="entry name" value="AMP-binding_C"/>
    <property type="match status" value="3"/>
</dbReference>
<evidence type="ECO:0000259" key="5">
    <source>
        <dbReference type="PROSITE" id="PS50075"/>
    </source>
</evidence>
<dbReference type="InterPro" id="IPR020802">
    <property type="entry name" value="TesA-like"/>
</dbReference>
<dbReference type="InterPro" id="IPR023213">
    <property type="entry name" value="CAT-like_dom_sf"/>
</dbReference>
<evidence type="ECO:0000313" key="6">
    <source>
        <dbReference type="EMBL" id="GGU32513.1"/>
    </source>
</evidence>
<dbReference type="CDD" id="cd19540">
    <property type="entry name" value="LCL_NRPS-like"/>
    <property type="match status" value="3"/>
</dbReference>
<dbReference type="Gene3D" id="2.30.38.10">
    <property type="entry name" value="Luciferase, Domain 3"/>
    <property type="match status" value="3"/>
</dbReference>
<dbReference type="Gene3D" id="3.30.300.30">
    <property type="match status" value="5"/>
</dbReference>
<feature type="domain" description="Carrier" evidence="5">
    <location>
        <begin position="2272"/>
        <end position="2347"/>
    </location>
</feature>
<dbReference type="Gene3D" id="3.40.50.1820">
    <property type="entry name" value="alpha/beta hydrolase"/>
    <property type="match status" value="1"/>
</dbReference>
<proteinExistence type="predicted"/>
<feature type="domain" description="Carrier" evidence="5">
    <location>
        <begin position="4319"/>
        <end position="4394"/>
    </location>
</feature>
<dbReference type="SMART" id="SM00824">
    <property type="entry name" value="PKS_TE"/>
    <property type="match status" value="1"/>
</dbReference>
<dbReference type="InterPro" id="IPR001242">
    <property type="entry name" value="Condensation_dom"/>
</dbReference>
<dbReference type="InterPro" id="IPR042099">
    <property type="entry name" value="ANL_N_sf"/>
</dbReference>
<dbReference type="Pfam" id="PF00501">
    <property type="entry name" value="AMP-binding"/>
    <property type="match status" value="4"/>
</dbReference>
<dbReference type="InterPro" id="IPR006162">
    <property type="entry name" value="Ppantetheine_attach_site"/>
</dbReference>
<dbReference type="CDD" id="cd17651">
    <property type="entry name" value="A_NRPS_VisG_like"/>
    <property type="match status" value="1"/>
</dbReference>
<dbReference type="SUPFAM" id="SSF53335">
    <property type="entry name" value="S-adenosyl-L-methionine-dependent methyltransferases"/>
    <property type="match status" value="1"/>
</dbReference>
<dbReference type="PROSITE" id="PS00455">
    <property type="entry name" value="AMP_BINDING"/>
    <property type="match status" value="4"/>
</dbReference>
<dbReference type="SUPFAM" id="SSF52777">
    <property type="entry name" value="CoA-dependent acyltransferases"/>
    <property type="match status" value="8"/>
</dbReference>
<dbReference type="InterPro" id="IPR001031">
    <property type="entry name" value="Thioesterase"/>
</dbReference>
<dbReference type="InterPro" id="IPR000873">
    <property type="entry name" value="AMP-dep_synth/lig_dom"/>
</dbReference>
<dbReference type="Gene3D" id="1.10.1200.10">
    <property type="entry name" value="ACP-like"/>
    <property type="match status" value="3"/>
</dbReference>
<evidence type="ECO:0000256" key="4">
    <source>
        <dbReference type="ARBA" id="ARBA00022737"/>
    </source>
</evidence>
<dbReference type="EMBL" id="BMRE01000008">
    <property type="protein sequence ID" value="GGU32513.1"/>
    <property type="molecule type" value="Genomic_DNA"/>
</dbReference>
<dbReference type="PANTHER" id="PTHR45527">
    <property type="entry name" value="NONRIBOSOMAL PEPTIDE SYNTHETASE"/>
    <property type="match status" value="1"/>
</dbReference>
<dbReference type="SUPFAM" id="SSF56801">
    <property type="entry name" value="Acetyl-CoA synthetase-like"/>
    <property type="match status" value="4"/>
</dbReference>
<sequence>MTQQAIADVLPLSPLQEGLLFHALYDEQDIDVYHVQLIFDLDGPVHAPTMRAAVDGLLRRHPNLRAAFWQQGLDRAVQIVPHEARVPWTELGESEMDSYLAEDRVRRFDLAKPPLLRAALIRLAPEKHRLVLTTHHILIDGWSMPLLTQELFALYGSGGDESVLPPVTPYRAYLSWLSQQDQETAREAWRAALQDLEEPTLIAGADRGRASALPTQLSVDLPADVNTAVKTAARTAGITVNTFVQCAWAMLLGSVSGRTDVVFGATMSGRPPEVPGIESMLGLFINTLPVRVKLDPAASVREVLHEVQDQQSRLMSHQHLGLTEIQRVAGHGELFDTVVVFENYPLDQGVLRSSAAGVHMTGIEVNDATHYPVSLLVIPGETTRLRLDHRADLIDDAAAQLLADRFVHLLASLAAGLDTALGRIDVLFPGERGQLLAGPVSEAVAQTLPELFEAQVARTPDAVAVTFEGAQLTYAELNERANQVAHKLIAAGAGPDEIVAIQLPRSLDMIAALVGVLKSGAAYLPVDPEYPAARIEAMLTDAAPLCVLTPEWFTEFECSENPTDVDRVRPLRPEHPVYVIYTSGSTGKPKGVVMPASVLVNLLRWERSGGPGTVTAQFTTLSFDVAAQEILSALLSGKTLAVPSDETRRDSAAFVRWLVANEVNELFAPNLVIESLCQAAAELGVELPALKDIAQAGEAFVLSERVREIHRTTALHNHYGPAETHVVTTASVPQDSADRPPIGLPIGNARAYVLDAALRVVPQGVTGELYLAGAVLAQGYLKRPGLTAQRFVADPFGAPGSRMYRTGDLARVNASGSLEFVGRADHQVKVRGFRIELGEIESVLLAQPGVVKAAVIARDSVLVAYVVGEVDREDVAKRLPDFMVPSAYVTLDEFPLNPNGKLDRAALPAPESAPSRRPRTASEEIICGLFAEVLGRTEVGVDDNFFELGGHSLLATRLVSKIRAAVGAELTVRELFEAPTPGSLALIAGRSTTRPPVTVRERDELVPLSFAQKRLWFLHRLEGPSATYNIPLGLRMTGDLDVTALRAALDDVVMRHETLRTVFPDESGEPFQLVLDAPVVPFEVRSVTESELPDQIAEAGRHPFDLALETPIRVTVFEIAPDEHVLCVLLHHIAGDGWSFAPLLRDLASAYAARRSGTAPQWTPLPVQYADYTLWQSELLGSEESSDSVISTQLAHWTEHLRGAPAELDLPTDRKRPEVARYRGETVPFTVDPTLHLLLSQVARDHQATLFMVLQAALATLLTRMGAGTDVPIGSPIAGRTDEALDDLVGFFVNTLVLRTDTSGDPTFRELLGRVRSADLAAYAHQDLPFERLVEVLNPERSLSRNPLFQVLLAFQNMPAGELDFPGLVVAQEPVRVDFAKFDLALAVREEPEGGLVGDFEFNTDLFDRATIEAFGSRLRALLVQLVEKPQRRLSEFEVLLDGESDRLLTSWSATEGPVPATVPALFAAQVAERPDATALVFEDVELTYAELDERANRLTHLLISTGVAAGDLVALRMPRSVELVVAQLAVLKAGGAYLPVDPGYPAERIEYMLADAKPVVVLDGTQDTSAFPATAPAVDIDPAQPAYVIYTSGSTGRPKGVVVSHFGAHALVQSQIERLAVGPGSRVLQFASISFDAAFWELCMSLLTGATMVVAPADRLLPGDPLTKLVNEQRITHVTLPPTALAVMSPGEWPGVGTLVVAGEACPPDVVAAWSRDRVMINAYGPTETTVCATMSWPLSGVDVPTIGTPIVGARTYVLDEFLRPVPVGVTGELYLAGAGVAVGYLGRPGLSGERFVADPYGPAGSRMYRSGDLARWTANGELEFVGRADDQVKVRGFRIEPGEVEAALSACPGVAQAAVIARADQLVGYLVASSGEDLALEAGQVDEWQETYETVYSDVASGEFGETFDGWNSSYTGEPIPLEQMREWRQATVDSILAWRPRRVLELGVGSGLILAKVAPHVDEYVGTDFSHSVIDSLRAQIAARPEFAGKVSLDAKAAHELDGLPATFDTVVINSVAQYFPNARYLTEVIEGALRLLVPGGRVFVGDVRNLRLLPQFRAAVERGRGMMPAPERELLVDPSYFATIPGVSAVDVRVQRGTFHNELTRHRYDVVLHKQIDNVVSARDARTVPWTSLDDLKSLEGLVRVTGIPNGRLEEGIGVDPETLYELGAAAVTWCGDTELDAIFTTGDGVLTDVHLPEPNRPHTNDPARALGGGELVRAVRDHLSQRLPAHLVPSAFVVLDELPLTPNGKIDRKALPAPEFRSAERRAPRNADEQVVCALFAEVLGLPEVGVDDNFFDLGGHSLLATRLVSRVRAAAGVELAVRDLFEAPTPAEFAVLMSGAGNARPPLVRRERGERIPLSHAQQRLWFLNQLEGPSATYNIPLPLRLSGPIDAEALRHALADVVARHESLRTLFPQTDGEPYQHVLDEAEPVLEIVDVRQDELADAVREAARHAFDLAADLPVRAWLFRLGADEHVLLLLLHHIAGDGWSWAPLSRDLGVAYEARLRAEAPQWTELSVQYADYTLWQRDLLDEVLNPQLAYWEQALAGLPEQIELPTDRPRPAVASHDGDAFGFRISTGLHRSLLDLAKSEQATLFMVMQAALAALLTRMGAGTDIPIGSPIAGRTDEALDDLVGFFVNTLVLRTDTSGDPTFRDLLGRVRATDLAAYAHQDLPFEKLVERLAPERSLSRHPLFQVMLAFQNSVSGDLDLPGLAASLETIGVGIAKFDLHLSLAERVTSDGAPAGVDCALEYRTDLFDRATVEALADKLIRLLKLAAQAPDRPLRTFDLLRTEQAELLAAGRGDVRKVPKVTVPKLFESQAFRTPDAIAVTFEGTKLTYEELNERANRLAHLLIGRGAGPETVVALALPRSADLIVALVAVLKTGAAYLPIDVEYPAERIEYMLADAQPQVVITPELLRDSALADQPDHNPADFCRTSRLHRDHPAYLVYTSGSTGKPKAVVMPTSGLANLLTWHASRFPGGVGTTTAQFTAIGFDFSVQEILSALVTGRTLAVPSDSVRRSAEELVKWLSANEVNELFAPNLVIESLCEAAAEMRAELPALTDVLQGGEALTLSRWVREFFARPGRRLHNVYGPAETHAVTTSTLPDDPADWPATSSIDGTISNTRIYVLDEHLRLVSTGVAGELYLAGNGVARGYFGKHALTASRFVADPFGPAGSRMYRTGDLVRWRADGSLEFLGRADDQVKVRGFRIELGEVEAALTAQPGVSKAAVVVRDSVLVAYVVGEVDREDVAKRLPDFMVPSAYVTLDEFPLTPNGKLDRKALPAPETRVSRAPRTPVEEILCGLFAEVLGVDVAGVDDGFFELGGHSLLATRLVSKVRAVLGAELTVRDLFESPTPAGLAAAIASSERARPALVRYDRSRDVPLSFAQQRLWFLHRLEGPSPTYNLPFALRLTGVLDVQALRAAVRDVVTRHESLRTIFPDHTGRTCRILDEVPEVEFVAATDVAADLEAAVRYAFDLATELPIRVTLFEISETEHVLCLLLHHIAGDGWSLAPLMGDLVTAYTARCGGAAPQWTELPVQYADYTLWQRELLGSEDDPRSLVSRQIEFWRGALAGLPDELVLPTDRPRPAIGGADGDTVLFQLDGDLHRALADLARTQGASLFMVLQAALATLLTRMGAGTDIPIGSPIAGRTDEALDELVGFFVNTLVLRTDTSGNPTFRELLDRVRTANLAAYAHQDLPFERLVEALNPERSLSRQPLFQVLLALQNTPEAAVGLPGLEARVEPFGIGVAKFDLTVNLTERSSGVDAVIEYRTDLFDRGTVEALTERLITVLRAAVSTPDAPIGEIDVRTESERVLVFDAEPVIDGTIAERFAEQVARTPDAIAMSAGGVEITYCELDERANRLANKLIELGVQPEDAVGVLLERSPEVVIATLAIVKAGGAYVPLHHGFPAERMRLVLRETGAQLLITDRETDLGCVEVSVAQLLSPTADPGVRGHSEQLAYVMYTSGSTGAPKGIGITHRDVLSLAFDPCWRSGPGERVLMHSPHAFDISTYELWVPLLTGAQIVVAPPGDLDVVALRQAITGVTCVMLTAGLFGLLADLAPDCFAGVREVWTGGDVVSATAIKRVLDVCPCTVVQHLYGPTETTLGVTHLTLTASQAVPPTVPIGHPLQGVRAYVLDERLSPVPTGVAGELYLAGAGLARGYLGRSALTSERFVADPFGPAGSRMYRTGDVARWRADGTLEFAGRADDQVKVRGFRVELGEVETAIAAHPDVTRAAVVRVDDRLVGYLVAEQVDLAGLRQDLARTLPDYMIPSALLVLDRLPLTPNGKLDRAALPAPDWAASDTADAPLTPQEEVLAGLFAEVLGLARVGRSDSFFDLGGHSLLVARLAARITAVLGVTVGIRDLFEAPTVAALAQRLEVGTEHDSLDVLLPLRTSGDGHPLFCVHPAGGIGWIYSGLLRHLDDRPLYALQARGLGGPDPLPATIEEMAADYAEQLRKAQPQGPYHLLGWSFGGMVAQAVATRLREQGDEVALLAVLDAFPSTWEEGHELGEQDILRLLLNAVNASAGDRPLTRETVREVLRSEGSALANLGEQHIDAMLEVFLNNSTLMQRFEPALFDGDLLVFTAAQGRTESSPTASAWQPYVTGRIDDHLVDADHGGMTRPDALAEVARVLNERH</sequence>
<dbReference type="InterPro" id="IPR036736">
    <property type="entry name" value="ACP-like_sf"/>
</dbReference>
<dbReference type="InterPro" id="IPR013217">
    <property type="entry name" value="Methyltransf_12"/>
</dbReference>
<dbReference type="InterPro" id="IPR010071">
    <property type="entry name" value="AA_adenyl_dom"/>
</dbReference>
<dbReference type="PROSITE" id="PS50075">
    <property type="entry name" value="CARRIER"/>
    <property type="match status" value="4"/>
</dbReference>
<gene>
    <name evidence="6" type="ORF">GCM10010178_25900</name>
</gene>
<dbReference type="PROSITE" id="PS00012">
    <property type="entry name" value="PHOSPHOPANTETHEINE"/>
    <property type="match status" value="4"/>
</dbReference>
<dbReference type="SUPFAM" id="SSF47336">
    <property type="entry name" value="ACP-like"/>
    <property type="match status" value="4"/>
</dbReference>
<reference evidence="7" key="1">
    <citation type="journal article" date="2019" name="Int. J. Syst. Evol. Microbiol.">
        <title>The Global Catalogue of Microorganisms (GCM) 10K type strain sequencing project: providing services to taxonomists for standard genome sequencing and annotation.</title>
        <authorList>
            <consortium name="The Broad Institute Genomics Platform"/>
            <consortium name="The Broad Institute Genome Sequencing Center for Infectious Disease"/>
            <person name="Wu L."/>
            <person name="Ma J."/>
        </authorList>
    </citation>
    <scope>NUCLEOTIDE SEQUENCE [LARGE SCALE GENOMIC DNA]</scope>
    <source>
        <strain evidence="7">JCM 3296</strain>
    </source>
</reference>
<evidence type="ECO:0000256" key="1">
    <source>
        <dbReference type="ARBA" id="ARBA00001957"/>
    </source>
</evidence>
<comment type="caution">
    <text evidence="6">The sequence shown here is derived from an EMBL/GenBank/DDBJ whole genome shotgun (WGS) entry which is preliminary data.</text>
</comment>
<dbReference type="NCBIfam" id="NF003417">
    <property type="entry name" value="PRK04813.1"/>
    <property type="match status" value="5"/>
</dbReference>
<dbReference type="Gene3D" id="3.40.50.12780">
    <property type="entry name" value="N-terminal domain of ligase-like"/>
    <property type="match status" value="1"/>
</dbReference>
<dbReference type="SMART" id="SM00823">
    <property type="entry name" value="PKS_PP"/>
    <property type="match status" value="4"/>
</dbReference>
<dbReference type="InterPro" id="IPR045851">
    <property type="entry name" value="AMP-bd_C_sf"/>
</dbReference>
<dbReference type="InterPro" id="IPR029058">
    <property type="entry name" value="AB_hydrolase_fold"/>
</dbReference>
<dbReference type="CDD" id="cd19543">
    <property type="entry name" value="DCL_NRPS"/>
    <property type="match status" value="1"/>
</dbReference>
<evidence type="ECO:0000313" key="7">
    <source>
        <dbReference type="Proteomes" id="UP000649573"/>
    </source>
</evidence>
<comment type="cofactor">
    <cofactor evidence="1">
        <name>pantetheine 4'-phosphate</name>
        <dbReference type="ChEBI" id="CHEBI:47942"/>
    </cofactor>
</comment>
<feature type="domain" description="Carrier" evidence="5">
    <location>
        <begin position="917"/>
        <end position="992"/>
    </location>
</feature>
<dbReference type="Pfam" id="PF00550">
    <property type="entry name" value="PP-binding"/>
    <property type="match status" value="4"/>
</dbReference>
<protein>
    <recommendedName>
        <fullName evidence="5">Carrier domain-containing protein</fullName>
    </recommendedName>
</protein>
<organism evidence="6 7">
    <name type="scientific">Lentzea flava</name>
    <dbReference type="NCBI Taxonomy" id="103732"/>
    <lineage>
        <taxon>Bacteria</taxon>
        <taxon>Bacillati</taxon>
        <taxon>Actinomycetota</taxon>
        <taxon>Actinomycetes</taxon>
        <taxon>Pseudonocardiales</taxon>
        <taxon>Pseudonocardiaceae</taxon>
        <taxon>Lentzea</taxon>
    </lineage>
</organism>
<dbReference type="SUPFAM" id="SSF53474">
    <property type="entry name" value="alpha/beta-Hydrolases"/>
    <property type="match status" value="1"/>
</dbReference>
<dbReference type="NCBIfam" id="TIGR01733">
    <property type="entry name" value="AA-adenyl-dom"/>
    <property type="match status" value="4"/>
</dbReference>
<dbReference type="InterPro" id="IPR020806">
    <property type="entry name" value="PKS_PP-bd"/>
</dbReference>
<dbReference type="Pfam" id="PF00975">
    <property type="entry name" value="Thioesterase"/>
    <property type="match status" value="1"/>
</dbReference>
<dbReference type="PANTHER" id="PTHR45527:SF1">
    <property type="entry name" value="FATTY ACID SYNTHASE"/>
    <property type="match status" value="1"/>
</dbReference>
<dbReference type="Proteomes" id="UP000649573">
    <property type="component" value="Unassembled WGS sequence"/>
</dbReference>
<dbReference type="InterPro" id="IPR009081">
    <property type="entry name" value="PP-bd_ACP"/>
</dbReference>
<dbReference type="Gene3D" id="3.40.50.980">
    <property type="match status" value="6"/>
</dbReference>
<dbReference type="Pfam" id="PF08242">
    <property type="entry name" value="Methyltransf_12"/>
    <property type="match status" value="1"/>
</dbReference>